<name>A0A1V4IZ13_9CLOT</name>
<evidence type="ECO:0000313" key="2">
    <source>
        <dbReference type="Proteomes" id="UP000190080"/>
    </source>
</evidence>
<organism evidence="1 2">
    <name type="scientific">Clostridium oryzae</name>
    <dbReference type="NCBI Taxonomy" id="1450648"/>
    <lineage>
        <taxon>Bacteria</taxon>
        <taxon>Bacillati</taxon>
        <taxon>Bacillota</taxon>
        <taxon>Clostridia</taxon>
        <taxon>Eubacteriales</taxon>
        <taxon>Clostridiaceae</taxon>
        <taxon>Clostridium</taxon>
    </lineage>
</organism>
<dbReference type="GO" id="GO:0005975">
    <property type="term" value="P:carbohydrate metabolic process"/>
    <property type="evidence" value="ECO:0007669"/>
    <property type="project" value="InterPro"/>
</dbReference>
<dbReference type="SUPFAM" id="SSF48208">
    <property type="entry name" value="Six-hairpin glycosidases"/>
    <property type="match status" value="1"/>
</dbReference>
<proteinExistence type="predicted"/>
<gene>
    <name evidence="1" type="ORF">CLORY_00140</name>
</gene>
<evidence type="ECO:0000313" key="1">
    <source>
        <dbReference type="EMBL" id="OPJ65014.1"/>
    </source>
</evidence>
<keyword evidence="2" id="KW-1185">Reference proteome</keyword>
<evidence type="ECO:0008006" key="3">
    <source>
        <dbReference type="Google" id="ProtNLM"/>
    </source>
</evidence>
<dbReference type="OrthoDB" id="38684at2"/>
<protein>
    <recommendedName>
        <fullName evidence="3">Cellobiose phosphorylase</fullName>
    </recommendedName>
</protein>
<dbReference type="STRING" id="1450648.CLORY_00140"/>
<reference evidence="1 2" key="1">
    <citation type="submission" date="2017-03" db="EMBL/GenBank/DDBJ databases">
        <title>Genome sequence of Clostridium oryzae DSM 28571.</title>
        <authorList>
            <person name="Poehlein A."/>
            <person name="Daniel R."/>
        </authorList>
    </citation>
    <scope>NUCLEOTIDE SEQUENCE [LARGE SCALE GENOMIC DNA]</scope>
    <source>
        <strain evidence="1 2">DSM 28571</strain>
    </source>
</reference>
<dbReference type="RefSeq" id="WP_079421541.1">
    <property type="nucleotide sequence ID" value="NZ_MZGV01000001.1"/>
</dbReference>
<dbReference type="Proteomes" id="UP000190080">
    <property type="component" value="Unassembled WGS sequence"/>
</dbReference>
<accession>A0A1V4IZ13</accession>
<dbReference type="InterPro" id="IPR008928">
    <property type="entry name" value="6-hairpin_glycosidase_sf"/>
</dbReference>
<comment type="caution">
    <text evidence="1">The sequence shown here is derived from an EMBL/GenBank/DDBJ whole genome shotgun (WGS) entry which is preliminary data.</text>
</comment>
<sequence length="1056" mass="121805">MTVKYNFNEKKQFIVEDYDEAKTFASFLPGIAGMDGIPMWCFYVNRGQCMGSFGVKDKDNSIMEFFPANTMYKNIEIQGFRTFIKHEGSVHEIFSSVSKDSYTRKMIIEKNILTIEEINKTLKIKVTVKYFIMPRENYAAMVRRVIIDNLENVQKDIEILDGMTQLLPFGVSNSDYQAMSNLNRAWFDVYNIENDIPYYKLRSTTQDSAKVGSINGGNFFAAFSSDSDDLLKPIYDMNVIFGDNTSLLYPKAWNSSVSELLNRKQTAQNKTSGGFAAASTKLNKSFQLCEIIGYAESQDSVNVLKKEFNISYIESKEKEARDLTEKLVKKIETKTSKEIFDEYAGQCFLDNVLRGGFPILLGEGDNKKAYHVYSRKHGDLEREYNFFSVEPAYYSQGNGNFRDVNQNRRNDVFFEPQIKDFNVKQFMSLIQMDGYNPLSVKGCTFIYKGGEDVFKFVLKGKEKIQELLKYGFTPGGIMMALERNKCQLSISKHEFLNKIIAASKQNYEAEFGEGYWCDHWTYNMDLIESYLDIYPERLYDFAFDDFSYKTFDSVIRVLPRQKRYVLEEGKVRQYCAIELDKEKSDKFSIDIKTTNWLRIDYGSGEIYKTNLYSKLIILALNKFATLDPYGMGIEMEGGKPGWNDAMNGLPALFGSSLGETAELKRVVKFILELSEKFDEAVFLPEEVSEFLISVDEILKTESSITDFKYWDSANDAKEAYRDKIRFGISGKENKFTTQDIYAIFIKILKRIDRGLSKALKYGNGIYPTYFTYEAVKYEQLRVKEENGETQERVKVLEFECSSVPYFLESPARILKTTEDKEQARKLYKAVKNSDIYDRKLKMYKTSVSLENLPNEIGRLRAFTPGWLERESIFLHMEYKYLLAMLKAGLYDEFYKDIETALVPFMSPAVYGRSILENSSFIASSVNPDEDVHGRGFVARLSGSTAEFISMWYMIFAGERVFYCENGELKLQFKPKIKADFFDEKDEVSFTFLGHTEIIYHNPKRLDTFGSNAAKIKNIKIINDKGEVVQIDDRVIGEPYSQNIRNGKVKSIEILIS</sequence>
<dbReference type="EMBL" id="MZGV01000001">
    <property type="protein sequence ID" value="OPJ65014.1"/>
    <property type="molecule type" value="Genomic_DNA"/>
</dbReference>
<dbReference type="AlphaFoldDB" id="A0A1V4IZ13"/>